<dbReference type="SUPFAM" id="SSF56601">
    <property type="entry name" value="beta-lactamase/transpeptidase-like"/>
    <property type="match status" value="1"/>
</dbReference>
<dbReference type="Pfam" id="PF00144">
    <property type="entry name" value="Beta-lactamase"/>
    <property type="match status" value="1"/>
</dbReference>
<proteinExistence type="predicted"/>
<sequence length="394" mass="45027">MGKRIIVFIVLILTIGCAEYHLPDPNIGSTASFQEKLDSIDKWLAELADKRRFNGSIVISRNSTPLLMNAYGYADRERTIPLTERSCFRLASLSKQFTAMAMMLLKERGLIEFDDLVKNFLPEFPYSSVSIRHLLTHTSGIPDYEDLVLSHYLSFFTFLFFTTDQSMDNLFYTGDPGLFKDRYDILTMKDVLSLVVKYRDQKKFEPGEKYSYSNTGYVLLAYIVEMVSGQDFEAFLSENIFEYLGMENSSVWNLLSVPNKLPHRVEGTNGNRLNDYTWLDGIAGDGAVFVSAEDFLKWDRALADHTLVSPAVFKEATTPFITASGDTSYYGFGWRISKKGDLMNHTGSWVGALTYISRRPEKGTMFVLLDSSTNKYYFEIRDKIIKILDDEDLF</sequence>
<dbReference type="PANTHER" id="PTHR46825:SF9">
    <property type="entry name" value="BETA-LACTAMASE-RELATED DOMAIN-CONTAINING PROTEIN"/>
    <property type="match status" value="1"/>
</dbReference>
<reference evidence="2" key="1">
    <citation type="submission" date="2018-05" db="EMBL/GenBank/DDBJ databases">
        <authorList>
            <person name="Lanie J.A."/>
            <person name="Ng W.-L."/>
            <person name="Kazmierczak K.M."/>
            <person name="Andrzejewski T.M."/>
            <person name="Davidsen T.M."/>
            <person name="Wayne K.J."/>
            <person name="Tettelin H."/>
            <person name="Glass J.I."/>
            <person name="Rusch D."/>
            <person name="Podicherti R."/>
            <person name="Tsui H.-C.T."/>
            <person name="Winkler M.E."/>
        </authorList>
    </citation>
    <scope>NUCLEOTIDE SEQUENCE</scope>
</reference>
<dbReference type="PROSITE" id="PS51257">
    <property type="entry name" value="PROKAR_LIPOPROTEIN"/>
    <property type="match status" value="1"/>
</dbReference>
<dbReference type="PANTHER" id="PTHR46825">
    <property type="entry name" value="D-ALANYL-D-ALANINE-CARBOXYPEPTIDASE/ENDOPEPTIDASE AMPH"/>
    <property type="match status" value="1"/>
</dbReference>
<protein>
    <recommendedName>
        <fullName evidence="1">Beta-lactamase-related domain-containing protein</fullName>
    </recommendedName>
</protein>
<dbReference type="InterPro" id="IPR001466">
    <property type="entry name" value="Beta-lactam-related"/>
</dbReference>
<dbReference type="Gene3D" id="3.40.710.10">
    <property type="entry name" value="DD-peptidase/beta-lactamase superfamily"/>
    <property type="match status" value="1"/>
</dbReference>
<accession>A0A381P1E8</accession>
<dbReference type="InterPro" id="IPR050491">
    <property type="entry name" value="AmpC-like"/>
</dbReference>
<feature type="domain" description="Beta-lactamase-related" evidence="1">
    <location>
        <begin position="41"/>
        <end position="369"/>
    </location>
</feature>
<gene>
    <name evidence="2" type="ORF">METZ01_LOCUS13168</name>
</gene>
<organism evidence="2">
    <name type="scientific">marine metagenome</name>
    <dbReference type="NCBI Taxonomy" id="408172"/>
    <lineage>
        <taxon>unclassified sequences</taxon>
        <taxon>metagenomes</taxon>
        <taxon>ecological metagenomes</taxon>
    </lineage>
</organism>
<dbReference type="AlphaFoldDB" id="A0A381P1E8"/>
<name>A0A381P1E8_9ZZZZ</name>
<evidence type="ECO:0000259" key="1">
    <source>
        <dbReference type="Pfam" id="PF00144"/>
    </source>
</evidence>
<evidence type="ECO:0000313" key="2">
    <source>
        <dbReference type="EMBL" id="SUZ60314.1"/>
    </source>
</evidence>
<dbReference type="EMBL" id="UINC01000734">
    <property type="protein sequence ID" value="SUZ60314.1"/>
    <property type="molecule type" value="Genomic_DNA"/>
</dbReference>
<dbReference type="InterPro" id="IPR012338">
    <property type="entry name" value="Beta-lactam/transpept-like"/>
</dbReference>